<evidence type="ECO:0000259" key="1">
    <source>
        <dbReference type="Pfam" id="PF04389"/>
    </source>
</evidence>
<dbReference type="Gene3D" id="3.40.630.10">
    <property type="entry name" value="Zn peptidases"/>
    <property type="match status" value="1"/>
</dbReference>
<dbReference type="Pfam" id="PF04389">
    <property type="entry name" value="Peptidase_M28"/>
    <property type="match status" value="1"/>
</dbReference>
<evidence type="ECO:0000313" key="2">
    <source>
        <dbReference type="EMBL" id="HIX65705.1"/>
    </source>
</evidence>
<name>A0A9D1WTF0_9FIRM</name>
<dbReference type="Proteomes" id="UP000886800">
    <property type="component" value="Unassembled WGS sequence"/>
</dbReference>
<dbReference type="SUPFAM" id="SSF53187">
    <property type="entry name" value="Zn-dependent exopeptidases"/>
    <property type="match status" value="1"/>
</dbReference>
<dbReference type="InterPro" id="IPR039373">
    <property type="entry name" value="Peptidase_M28B"/>
</dbReference>
<dbReference type="SUPFAM" id="SSF52025">
    <property type="entry name" value="PA domain"/>
    <property type="match status" value="1"/>
</dbReference>
<dbReference type="PANTHER" id="PTHR10404">
    <property type="entry name" value="N-ACETYLATED-ALPHA-LINKED ACIDIC DIPEPTIDASE"/>
    <property type="match status" value="1"/>
</dbReference>
<reference evidence="2" key="2">
    <citation type="submission" date="2021-04" db="EMBL/GenBank/DDBJ databases">
        <authorList>
            <person name="Gilroy R."/>
        </authorList>
    </citation>
    <scope>NUCLEOTIDE SEQUENCE</scope>
    <source>
        <strain evidence="2">CHK188-5543</strain>
    </source>
</reference>
<proteinExistence type="predicted"/>
<dbReference type="EMBL" id="DXES01000122">
    <property type="protein sequence ID" value="HIX65705.1"/>
    <property type="molecule type" value="Genomic_DNA"/>
</dbReference>
<dbReference type="InterPro" id="IPR046450">
    <property type="entry name" value="PA_dom_sf"/>
</dbReference>
<dbReference type="Gene3D" id="3.50.30.30">
    <property type="match status" value="1"/>
</dbReference>
<evidence type="ECO:0000313" key="3">
    <source>
        <dbReference type="Proteomes" id="UP000886800"/>
    </source>
</evidence>
<protein>
    <submittedName>
        <fullName evidence="2">M28 family peptidase</fullName>
    </submittedName>
</protein>
<feature type="domain" description="Peptidase M28" evidence="1">
    <location>
        <begin position="202"/>
        <end position="396"/>
    </location>
</feature>
<dbReference type="PANTHER" id="PTHR10404:SF46">
    <property type="entry name" value="VACUOLAR PROTEIN SORTING-ASSOCIATED PROTEIN 70"/>
    <property type="match status" value="1"/>
</dbReference>
<dbReference type="InterPro" id="IPR007484">
    <property type="entry name" value="Peptidase_M28"/>
</dbReference>
<comment type="caution">
    <text evidence="2">The sequence shown here is derived from an EMBL/GenBank/DDBJ whole genome shotgun (WGS) entry which is preliminary data.</text>
</comment>
<dbReference type="AlphaFoldDB" id="A0A9D1WTF0"/>
<organism evidence="2 3">
    <name type="scientific">Candidatus Anaerotruncus excrementipullorum</name>
    <dbReference type="NCBI Taxonomy" id="2838465"/>
    <lineage>
        <taxon>Bacteria</taxon>
        <taxon>Bacillati</taxon>
        <taxon>Bacillota</taxon>
        <taxon>Clostridia</taxon>
        <taxon>Eubacteriales</taxon>
        <taxon>Oscillospiraceae</taxon>
        <taxon>Anaerotruncus</taxon>
    </lineage>
</organism>
<accession>A0A9D1WTF0</accession>
<reference evidence="2" key="1">
    <citation type="journal article" date="2021" name="PeerJ">
        <title>Extensive microbial diversity within the chicken gut microbiome revealed by metagenomics and culture.</title>
        <authorList>
            <person name="Gilroy R."/>
            <person name="Ravi A."/>
            <person name="Getino M."/>
            <person name="Pursley I."/>
            <person name="Horton D.L."/>
            <person name="Alikhan N.F."/>
            <person name="Baker D."/>
            <person name="Gharbi K."/>
            <person name="Hall N."/>
            <person name="Watson M."/>
            <person name="Adriaenssens E.M."/>
            <person name="Foster-Nyarko E."/>
            <person name="Jarju S."/>
            <person name="Secka A."/>
            <person name="Antonio M."/>
            <person name="Oren A."/>
            <person name="Chaudhuri R.R."/>
            <person name="La Ragione R."/>
            <person name="Hildebrand F."/>
            <person name="Pallen M.J."/>
        </authorList>
    </citation>
    <scope>NUCLEOTIDE SEQUENCE</scope>
    <source>
        <strain evidence="2">CHK188-5543</strain>
    </source>
</reference>
<gene>
    <name evidence="2" type="ORF">H9736_05590</name>
</gene>
<sequence>MEQFRTNPVLGYRTAGSRAEFETGEMLRAEMEAIGLQNVRKDPFTLDGWEFHHARLKFTGADGQTHLLELGSYQTQMDTQGWQPFTLVDAGRCTAAQLEGLDVAGKLVLADINQRDDWWISYPVYQAHLKGAAAVIAVQQNGYGEVDSAALNAQNICGPADAPAFSLSQQDAALLRSQMRQGRLDLWFDAKSQVTPGQTSYNIVGELPGQDPDSPILFTAHYDSYFSGFQDDNTAVAMLLGIARALVRSGYQPRHTLVFCAMAAEEWGMSNTKYDWSTGAYNQLFRVRPQWRGKAVLDLNFELPAHAHDHQDIVRCVYEYGPFIRRVAAGLPHPGELYPGGISVVSPVLTWSDDFSIAIAGVPSLVNDFADSPFMQTHYHSQFDNDEAYDPEVYRCHHRLYGLLALAFDRCLAAPLDFCARLEALEASLAPLAGLPAGLAEALERALAAARGCRELVEGLNRRLPQQAGPSQWAALRPAAKPVEGKLLEAFQLCEDTFVRLGWRDEVLFPHQYAQRNLDLLRQARGRLAAGDRAGVLEALSQVDVNWYARYFDPEVCRQFSGRVLELPAERLMWGAGRVPGLCDLTDAVRALEGGRWEPAWLGQELDRAEREQQAILDRALAAEAEGCLQLAQLLEEAAKTGENL</sequence>